<sequence length="195" mass="22365">MEILDVDEPPAFQNGPKPYQAVVAYDQPIGMHIYKIFDKIYARGTFTVDPISGVVQTALKHYKPGEIYRIFVQARDRTPTDPEVSQDSEVAVLEVYAGDRAPQFIEQQYTVLVPEDTEIGSSIVAIRAKRFKPIDKRRSKGKLLYQLYLDTTLIERELSSYFTIDAEDGLVQLIKSLDYDDDTQPKHHQLKVEFH</sequence>
<evidence type="ECO:0000256" key="7">
    <source>
        <dbReference type="ARBA" id="ARBA00023136"/>
    </source>
</evidence>
<comment type="subcellular location">
    <subcellularLocation>
        <location evidence="1">Membrane</location>
    </subcellularLocation>
</comment>
<gene>
    <name evidence="10" type="ORF">WBA_LOCUS7628</name>
</gene>
<keyword evidence="3" id="KW-0677">Repeat</keyword>
<dbReference type="InParanoid" id="A0A3P7FUZ1"/>
<dbReference type="GO" id="GO:0005509">
    <property type="term" value="F:calcium ion binding"/>
    <property type="evidence" value="ECO:0007669"/>
    <property type="project" value="UniProtKB-UniRule"/>
</dbReference>
<keyword evidence="7" id="KW-0472">Membrane</keyword>
<evidence type="ECO:0000313" key="11">
    <source>
        <dbReference type="Proteomes" id="UP000270924"/>
    </source>
</evidence>
<dbReference type="InterPro" id="IPR015919">
    <property type="entry name" value="Cadherin-like_sf"/>
</dbReference>
<evidence type="ECO:0000256" key="5">
    <source>
        <dbReference type="ARBA" id="ARBA00022889"/>
    </source>
</evidence>
<dbReference type="OrthoDB" id="6252479at2759"/>
<dbReference type="SUPFAM" id="SSF49313">
    <property type="entry name" value="Cadherin-like"/>
    <property type="match status" value="1"/>
</dbReference>
<evidence type="ECO:0000256" key="6">
    <source>
        <dbReference type="ARBA" id="ARBA00022989"/>
    </source>
</evidence>
<keyword evidence="4 8" id="KW-0106">Calcium</keyword>
<evidence type="ECO:0000256" key="4">
    <source>
        <dbReference type="ARBA" id="ARBA00022837"/>
    </source>
</evidence>
<dbReference type="Gene3D" id="2.60.40.60">
    <property type="entry name" value="Cadherins"/>
    <property type="match status" value="1"/>
</dbReference>
<dbReference type="GO" id="GO:0007156">
    <property type="term" value="P:homophilic cell adhesion via plasma membrane adhesion molecules"/>
    <property type="evidence" value="ECO:0007669"/>
    <property type="project" value="InterPro"/>
</dbReference>
<keyword evidence="6" id="KW-1133">Transmembrane helix</keyword>
<dbReference type="Proteomes" id="UP000270924">
    <property type="component" value="Unassembled WGS sequence"/>
</dbReference>
<evidence type="ECO:0000259" key="9">
    <source>
        <dbReference type="PROSITE" id="PS50268"/>
    </source>
</evidence>
<evidence type="ECO:0000256" key="8">
    <source>
        <dbReference type="PROSITE-ProRule" id="PRU00043"/>
    </source>
</evidence>
<dbReference type="AlphaFoldDB" id="A0A3P7FUZ1"/>
<name>A0A3P7FUZ1_WUCBA</name>
<dbReference type="InterPro" id="IPR050971">
    <property type="entry name" value="Cadherin-domain_protein"/>
</dbReference>
<keyword evidence="5" id="KW-0130">Cell adhesion</keyword>
<dbReference type="GO" id="GO:0005911">
    <property type="term" value="C:cell-cell junction"/>
    <property type="evidence" value="ECO:0007669"/>
    <property type="project" value="TreeGrafter"/>
</dbReference>
<evidence type="ECO:0000256" key="2">
    <source>
        <dbReference type="ARBA" id="ARBA00022692"/>
    </source>
</evidence>
<evidence type="ECO:0000256" key="3">
    <source>
        <dbReference type="ARBA" id="ARBA00022737"/>
    </source>
</evidence>
<keyword evidence="11" id="KW-1185">Reference proteome</keyword>
<dbReference type="InterPro" id="IPR002126">
    <property type="entry name" value="Cadherin-like_dom"/>
</dbReference>
<evidence type="ECO:0000256" key="1">
    <source>
        <dbReference type="ARBA" id="ARBA00004370"/>
    </source>
</evidence>
<feature type="domain" description="Cadherin" evidence="9">
    <location>
        <begin position="1"/>
        <end position="104"/>
    </location>
</feature>
<dbReference type="CDD" id="cd11304">
    <property type="entry name" value="Cadherin_repeat"/>
    <property type="match status" value="1"/>
</dbReference>
<dbReference type="GO" id="GO:0016020">
    <property type="term" value="C:membrane"/>
    <property type="evidence" value="ECO:0007669"/>
    <property type="project" value="UniProtKB-SubCell"/>
</dbReference>
<feature type="domain" description="Cadherin" evidence="9">
    <location>
        <begin position="105"/>
        <end position="192"/>
    </location>
</feature>
<keyword evidence="2" id="KW-0812">Transmembrane</keyword>
<organism evidence="10 11">
    <name type="scientific">Wuchereria bancrofti</name>
    <dbReference type="NCBI Taxonomy" id="6293"/>
    <lineage>
        <taxon>Eukaryota</taxon>
        <taxon>Metazoa</taxon>
        <taxon>Ecdysozoa</taxon>
        <taxon>Nematoda</taxon>
        <taxon>Chromadorea</taxon>
        <taxon>Rhabditida</taxon>
        <taxon>Spirurina</taxon>
        <taxon>Spiruromorpha</taxon>
        <taxon>Filarioidea</taxon>
        <taxon>Onchocercidae</taxon>
        <taxon>Wuchereria</taxon>
    </lineage>
</organism>
<reference evidence="10 11" key="1">
    <citation type="submission" date="2018-11" db="EMBL/GenBank/DDBJ databases">
        <authorList>
            <consortium name="Pathogen Informatics"/>
        </authorList>
    </citation>
    <scope>NUCLEOTIDE SEQUENCE [LARGE SCALE GENOMIC DNA]</scope>
</reference>
<dbReference type="PROSITE" id="PS50268">
    <property type="entry name" value="CADHERIN_2"/>
    <property type="match status" value="2"/>
</dbReference>
<dbReference type="PANTHER" id="PTHR24025:SF31">
    <property type="entry name" value="NEURAL-CADHERIN"/>
    <property type="match status" value="1"/>
</dbReference>
<evidence type="ECO:0000313" key="10">
    <source>
        <dbReference type="EMBL" id="VDM14242.1"/>
    </source>
</evidence>
<dbReference type="PANTHER" id="PTHR24025">
    <property type="entry name" value="DESMOGLEIN FAMILY MEMBER"/>
    <property type="match status" value="1"/>
</dbReference>
<dbReference type="OMA" id="EQHYTAY"/>
<dbReference type="EMBL" id="UYWW01005590">
    <property type="protein sequence ID" value="VDM14242.1"/>
    <property type="molecule type" value="Genomic_DNA"/>
</dbReference>
<proteinExistence type="predicted"/>
<protein>
    <recommendedName>
        <fullName evidence="9">Cadherin domain-containing protein</fullName>
    </recommendedName>
</protein>
<accession>A0A3P7FUZ1</accession>